<keyword evidence="3" id="KW-1185">Reference proteome</keyword>
<name>A0ABR4G885_9EURO</name>
<dbReference type="PANTHER" id="PTHR37017">
    <property type="entry name" value="AB HYDROLASE-1 DOMAIN-CONTAINING PROTEIN-RELATED"/>
    <property type="match status" value="1"/>
</dbReference>
<dbReference type="Pfam" id="PF12697">
    <property type="entry name" value="Abhydrolase_6"/>
    <property type="match status" value="1"/>
</dbReference>
<reference evidence="2 3" key="1">
    <citation type="submission" date="2024-07" db="EMBL/GenBank/DDBJ databases">
        <title>Section-level genome sequencing and comparative genomics of Aspergillus sections Usti and Cavernicolus.</title>
        <authorList>
            <consortium name="Lawrence Berkeley National Laboratory"/>
            <person name="Nybo J.L."/>
            <person name="Vesth T.C."/>
            <person name="Theobald S."/>
            <person name="Frisvad J.C."/>
            <person name="Larsen T.O."/>
            <person name="Kjaerboelling I."/>
            <person name="Rothschild-Mancinelli K."/>
            <person name="Lyhne E.K."/>
            <person name="Kogle M.E."/>
            <person name="Barry K."/>
            <person name="Clum A."/>
            <person name="Na H."/>
            <person name="Ledsgaard L."/>
            <person name="Lin J."/>
            <person name="Lipzen A."/>
            <person name="Kuo A."/>
            <person name="Riley R."/>
            <person name="Mondo S."/>
            <person name="Labutti K."/>
            <person name="Haridas S."/>
            <person name="Pangalinan J."/>
            <person name="Salamov A.A."/>
            <person name="Simmons B.A."/>
            <person name="Magnuson J.K."/>
            <person name="Chen J."/>
            <person name="Drula E."/>
            <person name="Henrissat B."/>
            <person name="Wiebenga A."/>
            <person name="Lubbers R.J."/>
            <person name="Gomes A.C."/>
            <person name="Makela M.R."/>
            <person name="Stajich J."/>
            <person name="Grigoriev I.V."/>
            <person name="Mortensen U.H."/>
            <person name="De Vries R.P."/>
            <person name="Baker S.E."/>
            <person name="Andersen M.R."/>
        </authorList>
    </citation>
    <scope>NUCLEOTIDE SEQUENCE [LARGE SCALE GENOMIC DNA]</scope>
    <source>
        <strain evidence="2 3">CBS 209.92</strain>
    </source>
</reference>
<feature type="domain" description="AB hydrolase-1" evidence="1">
    <location>
        <begin position="6"/>
        <end position="241"/>
    </location>
</feature>
<dbReference type="PANTHER" id="PTHR37017:SF11">
    <property type="entry name" value="ESTERASE_LIPASE_THIOESTERASE DOMAIN-CONTAINING PROTEIN"/>
    <property type="match status" value="1"/>
</dbReference>
<dbReference type="InterPro" id="IPR000073">
    <property type="entry name" value="AB_hydrolase_1"/>
</dbReference>
<evidence type="ECO:0000313" key="3">
    <source>
        <dbReference type="Proteomes" id="UP001610563"/>
    </source>
</evidence>
<dbReference type="Proteomes" id="UP001610563">
    <property type="component" value="Unassembled WGS sequence"/>
</dbReference>
<dbReference type="InterPro" id="IPR029058">
    <property type="entry name" value="AB_hydrolase_fold"/>
</dbReference>
<dbReference type="InterPro" id="IPR052897">
    <property type="entry name" value="Sec-Metab_Biosynth_Hydrolase"/>
</dbReference>
<evidence type="ECO:0000313" key="2">
    <source>
        <dbReference type="EMBL" id="KAL2795230.1"/>
    </source>
</evidence>
<gene>
    <name evidence="2" type="ORF">BJX66DRAFT_173224</name>
</gene>
<organism evidence="2 3">
    <name type="scientific">Aspergillus keveii</name>
    <dbReference type="NCBI Taxonomy" id="714993"/>
    <lineage>
        <taxon>Eukaryota</taxon>
        <taxon>Fungi</taxon>
        <taxon>Dikarya</taxon>
        <taxon>Ascomycota</taxon>
        <taxon>Pezizomycotina</taxon>
        <taxon>Eurotiomycetes</taxon>
        <taxon>Eurotiomycetidae</taxon>
        <taxon>Eurotiales</taxon>
        <taxon>Aspergillaceae</taxon>
        <taxon>Aspergillus</taxon>
        <taxon>Aspergillus subgen. Nidulantes</taxon>
    </lineage>
</organism>
<dbReference type="SUPFAM" id="SSF53474">
    <property type="entry name" value="alpha/beta-Hydrolases"/>
    <property type="match status" value="1"/>
</dbReference>
<sequence length="262" mass="28675">MKKPTIVFVPGAWHPPTAYDLLLPPLHAAGYTTTYVSLPSVGAAAPVTFEDDVAAVRRVIAGLVELGREVVVVSHSYGASPATEALRDLSKKDQEEKGLDGGVIQLVYIAAIVPTKGVSAVEAFGSMKPREEGGSWIVYNDLGGGFVSVNNPEECFYHDVLPEVAKYHVSLLRPQFQPTGSSPLTYEAYRDIPAAYIFCTEDRAFRMAGQRNVVQTTGIQRTTSLRASHSPFLSDPDGMVDLIRELLEEKRGWRRVFPLNLL</sequence>
<keyword evidence="2" id="KW-0378">Hydrolase</keyword>
<evidence type="ECO:0000259" key="1">
    <source>
        <dbReference type="Pfam" id="PF12697"/>
    </source>
</evidence>
<dbReference type="Gene3D" id="3.40.50.1820">
    <property type="entry name" value="alpha/beta hydrolase"/>
    <property type="match status" value="1"/>
</dbReference>
<dbReference type="EMBL" id="JBFTWV010000037">
    <property type="protein sequence ID" value="KAL2795230.1"/>
    <property type="molecule type" value="Genomic_DNA"/>
</dbReference>
<protein>
    <submittedName>
        <fullName evidence="2">Alpha/beta hydrolase fold-1</fullName>
    </submittedName>
</protein>
<accession>A0ABR4G885</accession>
<dbReference type="GO" id="GO:0016787">
    <property type="term" value="F:hydrolase activity"/>
    <property type="evidence" value="ECO:0007669"/>
    <property type="project" value="UniProtKB-KW"/>
</dbReference>
<proteinExistence type="predicted"/>
<comment type="caution">
    <text evidence="2">The sequence shown here is derived from an EMBL/GenBank/DDBJ whole genome shotgun (WGS) entry which is preliminary data.</text>
</comment>